<gene>
    <name evidence="1" type="ordered locus">SNE_A12020</name>
</gene>
<keyword evidence="2" id="KW-1185">Reference proteome</keyword>
<dbReference type="STRING" id="331113.SNE_A12020"/>
<sequence length="221" mass="26365">MYKTEMMSHMTKTITIPEQNTPHFTMKRIIVTIDRDLTLLKKTLSKSDIDRFLTLHQLAQEFPKKALKEVEFLLKDYPHHPEILNLLTYLWIAKRKMRRAHELIEENYIQNPDYLLGKINYADYCIRKGQLDKVLEIFGPKLDLRQIDPSRTIFHLSEYRGFMVTMAFYHLALKKKEAAEGFFYLAYSVDSSHPSVQLLKRKLYKKPFYKKILSFNRSKRA</sequence>
<protein>
    <recommendedName>
        <fullName evidence="3">Tetratricopeptide repeat protein</fullName>
    </recommendedName>
</protein>
<evidence type="ECO:0000313" key="1">
    <source>
        <dbReference type="EMBL" id="CCB89079.1"/>
    </source>
</evidence>
<dbReference type="eggNOG" id="COG4783">
    <property type="taxonomic scope" value="Bacteria"/>
</dbReference>
<name>F8L8F6_SIMNZ</name>
<dbReference type="Gene3D" id="1.25.40.10">
    <property type="entry name" value="Tetratricopeptide repeat domain"/>
    <property type="match status" value="1"/>
</dbReference>
<accession>F8L8F6</accession>
<dbReference type="KEGG" id="sng:SNE_A12020"/>
<proteinExistence type="predicted"/>
<dbReference type="EMBL" id="FR872582">
    <property type="protein sequence ID" value="CCB89079.1"/>
    <property type="molecule type" value="Genomic_DNA"/>
</dbReference>
<dbReference type="AlphaFoldDB" id="F8L8F6"/>
<organism evidence="1 2">
    <name type="scientific">Simkania negevensis (strain ATCC VR-1471 / DSM 27360 / Z)</name>
    <dbReference type="NCBI Taxonomy" id="331113"/>
    <lineage>
        <taxon>Bacteria</taxon>
        <taxon>Pseudomonadati</taxon>
        <taxon>Chlamydiota</taxon>
        <taxon>Chlamydiia</taxon>
        <taxon>Parachlamydiales</taxon>
        <taxon>Simkaniaceae</taxon>
        <taxon>Simkania</taxon>
    </lineage>
</organism>
<reference key="1">
    <citation type="journal article" date="2011" name="Mol. Biol. Evol.">
        <title>Unity in variety -- the pan-genome of the Chlamydiae.</title>
        <authorList>
            <person name="Collingro A."/>
            <person name="Tischler P."/>
            <person name="Weinmaier T."/>
            <person name="Penz T."/>
            <person name="Heinz E."/>
            <person name="Brunham R.C."/>
            <person name="Read T.D."/>
            <person name="Bavoil P.M."/>
            <person name="Sachse K."/>
            <person name="Kahane S."/>
            <person name="Friedman M.G."/>
            <person name="Rattei T."/>
            <person name="Myers G.S.A."/>
            <person name="Horn M."/>
        </authorList>
    </citation>
    <scope>NUCLEOTIDE SEQUENCE</scope>
    <source>
        <strain>Z</strain>
    </source>
</reference>
<dbReference type="HOGENOM" id="CLU_1249927_0_0_0"/>
<dbReference type="SUPFAM" id="SSF48452">
    <property type="entry name" value="TPR-like"/>
    <property type="match status" value="1"/>
</dbReference>
<evidence type="ECO:0008006" key="3">
    <source>
        <dbReference type="Google" id="ProtNLM"/>
    </source>
</evidence>
<evidence type="ECO:0000313" key="2">
    <source>
        <dbReference type="Proteomes" id="UP000000496"/>
    </source>
</evidence>
<reference evidence="1 2" key="2">
    <citation type="journal article" date="2011" name="Mol. Biol. Evol.">
        <title>Unity in variety--the pan-genome of the Chlamydiae.</title>
        <authorList>
            <person name="Collingro A."/>
            <person name="Tischler P."/>
            <person name="Weinmaier T."/>
            <person name="Penz T."/>
            <person name="Heinz E."/>
            <person name="Brunham R.C."/>
            <person name="Read T.D."/>
            <person name="Bavoil P.M."/>
            <person name="Sachse K."/>
            <person name="Kahane S."/>
            <person name="Friedman M.G."/>
            <person name="Rattei T."/>
            <person name="Myers G.S."/>
            <person name="Horn M."/>
        </authorList>
    </citation>
    <scope>NUCLEOTIDE SEQUENCE [LARGE SCALE GENOMIC DNA]</scope>
    <source>
        <strain evidence="2">ATCC VR-1471 / Z</strain>
    </source>
</reference>
<dbReference type="Proteomes" id="UP000000496">
    <property type="component" value="Chromosome gsn.131"/>
</dbReference>
<dbReference type="InterPro" id="IPR011990">
    <property type="entry name" value="TPR-like_helical_dom_sf"/>
</dbReference>